<dbReference type="Proteomes" id="UP001501637">
    <property type="component" value="Unassembled WGS sequence"/>
</dbReference>
<reference evidence="2" key="1">
    <citation type="journal article" date="2019" name="Int. J. Syst. Evol. Microbiol.">
        <title>The Global Catalogue of Microorganisms (GCM) 10K type strain sequencing project: providing services to taxonomists for standard genome sequencing and annotation.</title>
        <authorList>
            <consortium name="The Broad Institute Genomics Platform"/>
            <consortium name="The Broad Institute Genome Sequencing Center for Infectious Disease"/>
            <person name="Wu L."/>
            <person name="Ma J."/>
        </authorList>
    </citation>
    <scope>NUCLEOTIDE SEQUENCE [LARGE SCALE GENOMIC DNA]</scope>
    <source>
        <strain evidence="2">JCM 9092</strain>
    </source>
</reference>
<comment type="caution">
    <text evidence="1">The sequence shown here is derived from an EMBL/GenBank/DDBJ whole genome shotgun (WGS) entry which is preliminary data.</text>
</comment>
<dbReference type="EMBL" id="BAAAUG010000230">
    <property type="protein sequence ID" value="GAA3152740.1"/>
    <property type="molecule type" value="Genomic_DNA"/>
</dbReference>
<evidence type="ECO:0000313" key="1">
    <source>
        <dbReference type="EMBL" id="GAA3152740.1"/>
    </source>
</evidence>
<keyword evidence="2" id="KW-1185">Reference proteome</keyword>
<name>A0ABP6NLX5_9ACTN</name>
<organism evidence="1 2">
    <name type="scientific">Streptomyces rectiviolaceus</name>
    <dbReference type="NCBI Taxonomy" id="332591"/>
    <lineage>
        <taxon>Bacteria</taxon>
        <taxon>Bacillati</taxon>
        <taxon>Actinomycetota</taxon>
        <taxon>Actinomycetes</taxon>
        <taxon>Kitasatosporales</taxon>
        <taxon>Streptomycetaceae</taxon>
        <taxon>Streptomyces</taxon>
    </lineage>
</organism>
<protein>
    <submittedName>
        <fullName evidence="1">Uncharacterized protein</fullName>
    </submittedName>
</protein>
<gene>
    <name evidence="1" type="ORF">GCM10010449_83420</name>
</gene>
<sequence length="135" mass="13911">MDHGASAVEQLAGTGRVARHQRLSVFGQYEDSARADASAVPGSHGSVTAPDLCRLHRRGGRFGVTPTGSDAMPAGLPSPMFPAGAPRGGGESVSRFVLAPEGVCSHAFQSGLLRKYSPVGVLACGKRSHQKGAFL</sequence>
<evidence type="ECO:0000313" key="2">
    <source>
        <dbReference type="Proteomes" id="UP001501637"/>
    </source>
</evidence>
<proteinExistence type="predicted"/>
<accession>A0ABP6NLX5</accession>